<evidence type="ECO:0000313" key="4">
    <source>
        <dbReference type="EMBL" id="RHM95891.1"/>
    </source>
</evidence>
<proteinExistence type="predicted"/>
<evidence type="ECO:0008006" key="9">
    <source>
        <dbReference type="Google" id="ProtNLM"/>
    </source>
</evidence>
<evidence type="ECO:0000313" key="5">
    <source>
        <dbReference type="Proteomes" id="UP000260862"/>
    </source>
</evidence>
<dbReference type="Proteomes" id="UP000260862">
    <property type="component" value="Unassembled WGS sequence"/>
</dbReference>
<accession>A0A3E4N7P9</accession>
<dbReference type="Proteomes" id="UP000285750">
    <property type="component" value="Unassembled WGS sequence"/>
</dbReference>
<dbReference type="Proteomes" id="UP000285109">
    <property type="component" value="Unassembled WGS sequence"/>
</dbReference>
<evidence type="ECO:0000313" key="7">
    <source>
        <dbReference type="Proteomes" id="UP000285109"/>
    </source>
</evidence>
<evidence type="ECO:0000313" key="8">
    <source>
        <dbReference type="Proteomes" id="UP000285750"/>
    </source>
</evidence>
<comment type="caution">
    <text evidence="1">The sequence shown here is derived from an EMBL/GenBank/DDBJ whole genome shotgun (WGS) entry which is preliminary data.</text>
</comment>
<protein>
    <recommendedName>
        <fullName evidence="9">DUF3575 domain-containing protein</fullName>
    </recommendedName>
</protein>
<dbReference type="EMBL" id="QRQK01000019">
    <property type="protein sequence ID" value="RHM95891.1"/>
    <property type="molecule type" value="Genomic_DNA"/>
</dbReference>
<evidence type="ECO:0000313" key="1">
    <source>
        <dbReference type="EMBL" id="RGK58410.1"/>
    </source>
</evidence>
<gene>
    <name evidence="3" type="ORF">DW789_08655</name>
    <name evidence="2" type="ORF">DWY14_02145</name>
    <name evidence="4" type="ORF">DWZ34_10510</name>
    <name evidence="1" type="ORF">DXD04_00460</name>
</gene>
<dbReference type="EMBL" id="QRUY01000003">
    <property type="protein sequence ID" value="RGS09924.1"/>
    <property type="molecule type" value="Genomic_DNA"/>
</dbReference>
<dbReference type="AlphaFoldDB" id="A0A3E4N7P9"/>
<dbReference type="EMBL" id="QSJG01000015">
    <property type="protein sequence ID" value="RHD54235.1"/>
    <property type="molecule type" value="Genomic_DNA"/>
</dbReference>
<evidence type="ECO:0000313" key="6">
    <source>
        <dbReference type="Proteomes" id="UP000284361"/>
    </source>
</evidence>
<keyword evidence="5" id="KW-1185">Reference proteome</keyword>
<evidence type="ECO:0000313" key="2">
    <source>
        <dbReference type="EMBL" id="RGS09924.1"/>
    </source>
</evidence>
<reference evidence="5 6" key="1">
    <citation type="submission" date="2018-08" db="EMBL/GenBank/DDBJ databases">
        <title>A genome reference for cultivated species of the human gut microbiota.</title>
        <authorList>
            <person name="Zou Y."/>
            <person name="Xue W."/>
            <person name="Luo G."/>
        </authorList>
    </citation>
    <scope>NUCLEOTIDE SEQUENCE [LARGE SCALE GENOMIC DNA]</scope>
    <source>
        <strain evidence="2 8">AF24-16AC</strain>
        <strain evidence="4 7">AF31-28B-AC</strain>
        <strain evidence="3 6">AM31-10</strain>
        <strain evidence="1 5">TF10-3AC</strain>
    </source>
</reference>
<organism evidence="1 5">
    <name type="scientific">Phocaeicola plebeius</name>
    <dbReference type="NCBI Taxonomy" id="310297"/>
    <lineage>
        <taxon>Bacteria</taxon>
        <taxon>Pseudomonadati</taxon>
        <taxon>Bacteroidota</taxon>
        <taxon>Bacteroidia</taxon>
        <taxon>Bacteroidales</taxon>
        <taxon>Bacteroidaceae</taxon>
        <taxon>Phocaeicola</taxon>
    </lineage>
</organism>
<name>A0A3E4N7P9_9BACT</name>
<dbReference type="EMBL" id="QSQT01000001">
    <property type="protein sequence ID" value="RGK58410.1"/>
    <property type="molecule type" value="Genomic_DNA"/>
</dbReference>
<sequence length="208" mass="24220">MEISMKRLSFFLFLFFLWMTVRAQMLRSSGLVLYGGKNTVNYQVASPEKGLPPFDLANSRLGADFTLGAGYRWRLNRPDTGWFFDLSLSARYGRYSYGFRYLSSDVHTTYVGGEGIRNLWSASFAGSVGRYLFRGLNLSVGVEPTFYFYDKSFFDLPVFARLAYDFRFMEVAVQYKWGMTRKFNMSPFLRNRLSGWECSVYIPLSRRK</sequence>
<evidence type="ECO:0000313" key="3">
    <source>
        <dbReference type="EMBL" id="RHD54235.1"/>
    </source>
</evidence>
<dbReference type="Proteomes" id="UP000284361">
    <property type="component" value="Unassembled WGS sequence"/>
</dbReference>